<protein>
    <submittedName>
        <fullName evidence="1">Uncharacterized protein</fullName>
    </submittedName>
</protein>
<dbReference type="OrthoDB" id="1452709at2"/>
<comment type="caution">
    <text evidence="1">The sequence shown here is derived from an EMBL/GenBank/DDBJ whole genome shotgun (WGS) entry which is preliminary data.</text>
</comment>
<reference evidence="1 2" key="1">
    <citation type="submission" date="2015-04" db="EMBL/GenBank/DDBJ databases">
        <title>Taxonomic description and genome sequence of Bacillus campisalis sp. nov., a novel member of the genus Bacillus isolated from solar saltern.</title>
        <authorList>
            <person name="Mathan Kumar R."/>
            <person name="Kaur G."/>
            <person name="Kumar A."/>
            <person name="Singh N.K."/>
            <person name="Kaur N."/>
            <person name="Kumar N."/>
            <person name="Mayilraj S."/>
        </authorList>
    </citation>
    <scope>NUCLEOTIDE SEQUENCE [LARGE SCALE GENOMIC DNA]</scope>
    <source>
        <strain evidence="1 2">SA2-6</strain>
    </source>
</reference>
<evidence type="ECO:0000313" key="1">
    <source>
        <dbReference type="EMBL" id="KKK39796.1"/>
    </source>
</evidence>
<keyword evidence="2" id="KW-1185">Reference proteome</keyword>
<name>A0A0M2T1F5_9BACI</name>
<organism evidence="1 2">
    <name type="scientific">Mesobacillus campisalis</name>
    <dbReference type="NCBI Taxonomy" id="1408103"/>
    <lineage>
        <taxon>Bacteria</taxon>
        <taxon>Bacillati</taxon>
        <taxon>Bacillota</taxon>
        <taxon>Bacilli</taxon>
        <taxon>Bacillales</taxon>
        <taxon>Bacillaceae</taxon>
        <taxon>Mesobacillus</taxon>
    </lineage>
</organism>
<gene>
    <name evidence="1" type="ORF">WQ57_00410</name>
</gene>
<proteinExistence type="predicted"/>
<evidence type="ECO:0000313" key="2">
    <source>
        <dbReference type="Proteomes" id="UP000034166"/>
    </source>
</evidence>
<dbReference type="EMBL" id="LAYY01000001">
    <property type="protein sequence ID" value="KKK39796.1"/>
    <property type="molecule type" value="Genomic_DNA"/>
</dbReference>
<dbReference type="RefSeq" id="WP_046521737.1">
    <property type="nucleotide sequence ID" value="NZ_LAYY01000001.1"/>
</dbReference>
<dbReference type="PATRIC" id="fig|1408103.3.peg.93"/>
<sequence length="397" mass="46687">MRFLIEYKDFKSKETNNRTLHLLDTFLNEHLIGKFHGHTFECILIRFIQNAPRTKKLKLNSLYKTIAEVEVNGGFKNPGKLDLEDFQHGLMKVEEAIKKVRYIERKEPMDFHEEELLADYRNAFSFVPKTKEELKDYAKIEQEIWVKNQAKRADCLMYSCSIHPRPLTRKIVGIRIYDKFEKGTLSPYDYIYSELFSNLLRKANVLLPNYDEIYIHIGETMDMAKQEIALETWHKYTYSTLDIAAYLAGDEQVRAEMLFYSVCDGLRLISEFDHLENEKIEKVIHTIKQKGLDMELTYDSKTNKDYLAEIVYKVPKSHLEKAKYNLKVTDLTTGKTSVNHIDFINTFYAPYSFGKIIIKKNQIVLKGRESFRAEISREADKLPDEYVFNIGELFQIT</sequence>
<accession>A0A0M2T1F5</accession>
<dbReference type="AlphaFoldDB" id="A0A0M2T1F5"/>
<dbReference type="Proteomes" id="UP000034166">
    <property type="component" value="Unassembled WGS sequence"/>
</dbReference>